<dbReference type="InterPro" id="IPR024269">
    <property type="entry name" value="DUF3791"/>
</dbReference>
<accession>A0A426DNV1</accession>
<dbReference type="Pfam" id="PF12668">
    <property type="entry name" value="DUF3791"/>
    <property type="match status" value="1"/>
</dbReference>
<sequence>MIMSIQGNFMIFCAEQYKMAKHLTGKQLAELFTRYRVWEYIYSCYEALHTTGTNYIIEDIDLYIEARKPAMT</sequence>
<keyword evidence="2" id="KW-1185">Reference proteome</keyword>
<dbReference type="Proteomes" id="UP000274920">
    <property type="component" value="Unassembled WGS sequence"/>
</dbReference>
<name>A0A426DNV1_9FIRM</name>
<proteinExistence type="predicted"/>
<evidence type="ECO:0000313" key="2">
    <source>
        <dbReference type="Proteomes" id="UP000274920"/>
    </source>
</evidence>
<organism evidence="1 2">
    <name type="scientific">Schaedlerella arabinosiphila</name>
    <dbReference type="NCBI Taxonomy" id="2044587"/>
    <lineage>
        <taxon>Bacteria</taxon>
        <taxon>Bacillati</taxon>
        <taxon>Bacillota</taxon>
        <taxon>Clostridia</taxon>
        <taxon>Lachnospirales</taxon>
        <taxon>Lachnospiraceae</taxon>
        <taxon>Schaedlerella</taxon>
    </lineage>
</organism>
<protein>
    <submittedName>
        <fullName evidence="1">DUF3791 domain-containing protein</fullName>
    </submittedName>
</protein>
<gene>
    <name evidence="1" type="ORF">EBB54_26205</name>
</gene>
<comment type="caution">
    <text evidence="1">The sequence shown here is derived from an EMBL/GenBank/DDBJ whole genome shotgun (WGS) entry which is preliminary data.</text>
</comment>
<evidence type="ECO:0000313" key="1">
    <source>
        <dbReference type="EMBL" id="RRK34438.1"/>
    </source>
</evidence>
<dbReference type="AlphaFoldDB" id="A0A426DNV1"/>
<reference evidence="1" key="1">
    <citation type="submission" date="2018-10" db="EMBL/GenBank/DDBJ databases">
        <title>Schaedlerella arabinophila gen. nov. sp. nov., isolated from the mouse intestinal tract and comparative analysis with the genome of the closely related altered Schaedler flora strain ASF502.</title>
        <authorList>
            <person name="Miyake S."/>
            <person name="Soh M."/>
            <person name="Seedorf H."/>
        </authorList>
    </citation>
    <scope>NUCLEOTIDE SEQUENCE [LARGE SCALE GENOMIC DNA]</scope>
    <source>
        <strain evidence="1">DSM 106076</strain>
    </source>
</reference>
<dbReference type="EMBL" id="RHJS01000002">
    <property type="protein sequence ID" value="RRK34438.1"/>
    <property type="molecule type" value="Genomic_DNA"/>
</dbReference>